<dbReference type="InterPro" id="IPR009078">
    <property type="entry name" value="Ferritin-like_SF"/>
</dbReference>
<name>A0A183A115_9TREM</name>
<comment type="function">
    <text evidence="6">Stores iron in a soluble, non-toxic, readily available form. Important for iron homeostasis. Has ferroxidase activity. Iron is taken up in the ferrous form and deposited as ferric hydroxides after oxidation.</text>
</comment>
<evidence type="ECO:0000259" key="11">
    <source>
        <dbReference type="PROSITE" id="PS50905"/>
    </source>
</evidence>
<dbReference type="FunFam" id="1.20.1260.10:FF:000002">
    <property type="entry name" value="Ferritin, mitochondrial"/>
    <property type="match status" value="1"/>
</dbReference>
<dbReference type="InterPro" id="IPR008331">
    <property type="entry name" value="Ferritin_DPS_dom"/>
</dbReference>
<evidence type="ECO:0000256" key="10">
    <source>
        <dbReference type="RuleBase" id="RU361145"/>
    </source>
</evidence>
<dbReference type="GO" id="GO:0004322">
    <property type="term" value="F:ferroxidase activity"/>
    <property type="evidence" value="ECO:0007669"/>
    <property type="project" value="UniProtKB-EC"/>
</dbReference>
<dbReference type="Proteomes" id="UP000272942">
    <property type="component" value="Unassembled WGS sequence"/>
</dbReference>
<dbReference type="EMBL" id="UZAN01002469">
    <property type="protein sequence ID" value="VDP26187.1"/>
    <property type="molecule type" value="Genomic_DNA"/>
</dbReference>
<evidence type="ECO:0000313" key="14">
    <source>
        <dbReference type="WBParaSite" id="ECPE_0000065001-mRNA-1"/>
    </source>
</evidence>
<keyword evidence="3 9" id="KW-0479">Metal-binding</keyword>
<dbReference type="Gene3D" id="1.20.1260.10">
    <property type="match status" value="1"/>
</dbReference>
<dbReference type="WBParaSite" id="ECPE_0000065001-mRNA-1">
    <property type="protein sequence ID" value="ECPE_0000065001-mRNA-1"/>
    <property type="gene ID" value="ECPE_0000065001"/>
</dbReference>
<dbReference type="PROSITE" id="PS50905">
    <property type="entry name" value="FERRITIN_LIKE"/>
    <property type="match status" value="1"/>
</dbReference>
<reference evidence="12 13" key="2">
    <citation type="submission" date="2018-11" db="EMBL/GenBank/DDBJ databases">
        <authorList>
            <consortium name="Pathogen Informatics"/>
        </authorList>
    </citation>
    <scope>NUCLEOTIDE SEQUENCE [LARGE SCALE GENOMIC DNA]</scope>
    <source>
        <strain evidence="12 13">Egypt</strain>
    </source>
</reference>
<reference evidence="14" key="1">
    <citation type="submission" date="2016-06" db="UniProtKB">
        <authorList>
            <consortium name="WormBaseParasite"/>
        </authorList>
    </citation>
    <scope>IDENTIFICATION</scope>
</reference>
<dbReference type="InterPro" id="IPR012347">
    <property type="entry name" value="Ferritin-like"/>
</dbReference>
<organism evidence="14">
    <name type="scientific">Echinostoma caproni</name>
    <dbReference type="NCBI Taxonomy" id="27848"/>
    <lineage>
        <taxon>Eukaryota</taxon>
        <taxon>Metazoa</taxon>
        <taxon>Spiralia</taxon>
        <taxon>Lophotrochozoa</taxon>
        <taxon>Platyhelminthes</taxon>
        <taxon>Trematoda</taxon>
        <taxon>Digenea</taxon>
        <taxon>Plagiorchiida</taxon>
        <taxon>Echinostomata</taxon>
        <taxon>Echinostomatoidea</taxon>
        <taxon>Echinostomatidae</taxon>
        <taxon>Echinostoma</taxon>
    </lineage>
</organism>
<dbReference type="GO" id="GO:0008198">
    <property type="term" value="F:ferrous iron binding"/>
    <property type="evidence" value="ECO:0007669"/>
    <property type="project" value="TreeGrafter"/>
</dbReference>
<proteinExistence type="inferred from homology"/>
<keyword evidence="13" id="KW-1185">Reference proteome</keyword>
<evidence type="ECO:0000256" key="3">
    <source>
        <dbReference type="ARBA" id="ARBA00022723"/>
    </source>
</evidence>
<evidence type="ECO:0000256" key="9">
    <source>
        <dbReference type="PIRSR" id="PIRSR601519-1"/>
    </source>
</evidence>
<gene>
    <name evidence="12" type="ORF">ECPE_LOCUS650</name>
</gene>
<dbReference type="GO" id="GO:0008199">
    <property type="term" value="F:ferric iron binding"/>
    <property type="evidence" value="ECO:0007669"/>
    <property type="project" value="InterPro"/>
</dbReference>
<comment type="catalytic activity">
    <reaction evidence="7 10">
        <text>4 Fe(2+) + O2 + 4 H(+) = 4 Fe(3+) + 2 H2O</text>
        <dbReference type="Rhea" id="RHEA:11148"/>
        <dbReference type="ChEBI" id="CHEBI:15377"/>
        <dbReference type="ChEBI" id="CHEBI:15378"/>
        <dbReference type="ChEBI" id="CHEBI:15379"/>
        <dbReference type="ChEBI" id="CHEBI:29033"/>
        <dbReference type="ChEBI" id="CHEBI:29034"/>
        <dbReference type="EC" id="1.16.3.1"/>
    </reaction>
</comment>
<dbReference type="Pfam" id="PF00210">
    <property type="entry name" value="Ferritin"/>
    <property type="match status" value="1"/>
</dbReference>
<evidence type="ECO:0000256" key="1">
    <source>
        <dbReference type="ARBA" id="ARBA00007513"/>
    </source>
</evidence>
<evidence type="ECO:0000256" key="7">
    <source>
        <dbReference type="ARBA" id="ARBA00047990"/>
    </source>
</evidence>
<protein>
    <recommendedName>
        <fullName evidence="10">Ferritin</fullName>
        <ecNumber evidence="10">1.16.3.1</ecNumber>
    </recommendedName>
</protein>
<evidence type="ECO:0000256" key="6">
    <source>
        <dbReference type="ARBA" id="ARBA00025111"/>
    </source>
</evidence>
<evidence type="ECO:0000256" key="8">
    <source>
        <dbReference type="ARBA" id="ARBA00066042"/>
    </source>
</evidence>
<comment type="similarity">
    <text evidence="1 10">Belongs to the ferritin family.</text>
</comment>
<dbReference type="InterPro" id="IPR009040">
    <property type="entry name" value="Ferritin-like_diiron"/>
</dbReference>
<sequence>MASLCRQLFHVECEAGINKQINLELHASYVYMAMAYNFSRDDVALPGFHKFFLKQSEEEREHAMKVMFFHTTIVQLMEYQNKRGGRIVLQNIVPPETNYWSTGLEAMEAALELEKSVYKSLHELHTVAETHHDPQFCDFLEGMYDSYHNLHRNLTRSINAP</sequence>
<dbReference type="InterPro" id="IPR001519">
    <property type="entry name" value="Ferritin"/>
</dbReference>
<evidence type="ECO:0000256" key="4">
    <source>
        <dbReference type="ARBA" id="ARBA00023002"/>
    </source>
</evidence>
<dbReference type="PANTHER" id="PTHR11431">
    <property type="entry name" value="FERRITIN"/>
    <property type="match status" value="1"/>
</dbReference>
<keyword evidence="5 9" id="KW-0408">Iron</keyword>
<dbReference type="CDD" id="cd01056">
    <property type="entry name" value="Euk_Ferritin"/>
    <property type="match status" value="1"/>
</dbReference>
<dbReference type="EC" id="1.16.3.1" evidence="10"/>
<dbReference type="PANTHER" id="PTHR11431:SF75">
    <property type="entry name" value="FERRITIN"/>
    <property type="match status" value="1"/>
</dbReference>
<dbReference type="OrthoDB" id="186462at2759"/>
<dbReference type="GO" id="GO:0006879">
    <property type="term" value="P:intracellular iron ion homeostasis"/>
    <property type="evidence" value="ECO:0007669"/>
    <property type="project" value="UniProtKB-KW"/>
</dbReference>
<comment type="subunit">
    <text evidence="8">Oligomer of 24 subunits. The functional molecule forms a roughly spherical shell with a diameter of 12 nm and contains a central cavity into which the insoluble mineral iron core is deposited.</text>
</comment>
<comment type="function">
    <text evidence="10">Stores iron in a soluble, non-toxic, readily available form. Important for iron homeostasis. Iron is taken up in the ferrous form and deposited as ferric hydroxides after oxidation.</text>
</comment>
<feature type="binding site" evidence="9">
    <location>
        <position position="24"/>
    </location>
    <ligand>
        <name>Fe cation</name>
        <dbReference type="ChEBI" id="CHEBI:24875"/>
        <label>1</label>
    </ligand>
</feature>
<feature type="domain" description="Ferritin-like diiron" evidence="11">
    <location>
        <begin position="7"/>
        <end position="161"/>
    </location>
</feature>
<dbReference type="SUPFAM" id="SSF47240">
    <property type="entry name" value="Ferritin-like"/>
    <property type="match status" value="1"/>
</dbReference>
<evidence type="ECO:0000256" key="5">
    <source>
        <dbReference type="ARBA" id="ARBA00023004"/>
    </source>
</evidence>
<feature type="binding site" evidence="9">
    <location>
        <position position="114"/>
    </location>
    <ligand>
        <name>Fe cation</name>
        <dbReference type="ChEBI" id="CHEBI:24875"/>
        <label>1</label>
    </ligand>
</feature>
<dbReference type="GO" id="GO:0006826">
    <property type="term" value="P:iron ion transport"/>
    <property type="evidence" value="ECO:0007669"/>
    <property type="project" value="InterPro"/>
</dbReference>
<feature type="binding site" evidence="9">
    <location>
        <position position="62"/>
    </location>
    <ligand>
        <name>Fe cation</name>
        <dbReference type="ChEBI" id="CHEBI:24875"/>
        <label>1</label>
    </ligand>
</feature>
<keyword evidence="2 10" id="KW-0409">Iron storage</keyword>
<dbReference type="AlphaFoldDB" id="A0A183A115"/>
<keyword evidence="4 10" id="KW-0560">Oxidoreductase</keyword>
<evidence type="ECO:0000313" key="12">
    <source>
        <dbReference type="EMBL" id="VDP26187.1"/>
    </source>
</evidence>
<dbReference type="GO" id="GO:0005737">
    <property type="term" value="C:cytoplasm"/>
    <property type="evidence" value="ECO:0007669"/>
    <property type="project" value="TreeGrafter"/>
</dbReference>
<accession>A0A183A115</accession>
<feature type="binding site" evidence="9">
    <location>
        <position position="59"/>
    </location>
    <ligand>
        <name>Fe cation</name>
        <dbReference type="ChEBI" id="CHEBI:24875"/>
        <label>1</label>
    </ligand>
</feature>
<evidence type="ECO:0000313" key="13">
    <source>
        <dbReference type="Proteomes" id="UP000272942"/>
    </source>
</evidence>
<evidence type="ECO:0000256" key="2">
    <source>
        <dbReference type="ARBA" id="ARBA00022434"/>
    </source>
</evidence>